<evidence type="ECO:0008006" key="3">
    <source>
        <dbReference type="Google" id="ProtNLM"/>
    </source>
</evidence>
<proteinExistence type="predicted"/>
<organism evidence="1 2">
    <name type="scientific">Corynebacterium renale</name>
    <dbReference type="NCBI Taxonomy" id="1724"/>
    <lineage>
        <taxon>Bacteria</taxon>
        <taxon>Bacillati</taxon>
        <taxon>Actinomycetota</taxon>
        <taxon>Actinomycetes</taxon>
        <taxon>Mycobacteriales</taxon>
        <taxon>Corynebacteriaceae</taxon>
        <taxon>Corynebacterium</taxon>
    </lineage>
</organism>
<keyword evidence="2" id="KW-1185">Reference proteome</keyword>
<dbReference type="PIRSF" id="PIRSF035042">
    <property type="entry name" value="UCP035042_thirdx"/>
    <property type="match status" value="1"/>
</dbReference>
<dbReference type="Pfam" id="PF06999">
    <property type="entry name" value="Suc_Fer-like"/>
    <property type="match status" value="1"/>
</dbReference>
<evidence type="ECO:0000313" key="1">
    <source>
        <dbReference type="EMBL" id="PFG27155.1"/>
    </source>
</evidence>
<dbReference type="SUPFAM" id="SSF52833">
    <property type="entry name" value="Thioredoxin-like"/>
    <property type="match status" value="1"/>
</dbReference>
<name>A0A2A9DLV2_9CORY</name>
<dbReference type="InterPro" id="IPR036249">
    <property type="entry name" value="Thioredoxin-like_sf"/>
</dbReference>
<dbReference type="CDD" id="cd03062">
    <property type="entry name" value="TRX_Fd_Sucrase"/>
    <property type="match status" value="1"/>
</dbReference>
<reference evidence="1 2" key="1">
    <citation type="submission" date="2017-10" db="EMBL/GenBank/DDBJ databases">
        <title>Sequencing the genomes of 1000 actinobacteria strains.</title>
        <authorList>
            <person name="Klenk H.-P."/>
        </authorList>
    </citation>
    <scope>NUCLEOTIDE SEQUENCE [LARGE SCALE GENOMIC DNA]</scope>
    <source>
        <strain evidence="1 2">DSM 20688</strain>
    </source>
</reference>
<sequence>MFQSRCSDAAVEPLPGTAKRMDVCLALEYPYSWSHDVLDGNTLGELTGPIKEHLATRGAALQLIRRAGRAGHGGQPSDQRRFHLYLFFVREGITEVLKVDGPEAILDVDLSGPGKNGALQVHHPVLLVCTHSKRDACCAVKGRPLAAALDAMLPAEWVWESSHTKGHRFAPSMLLMPWGYSFGRLGPQPAAAAVEAASRGELFYTGNRGRGCFDPQGQVSELAVAKQLISTSGHAPLGEICAEGEKATYAGRTWQVHQHQVEVPGVVSSCGDEPKVGKAWQVDEVVETTGA</sequence>
<dbReference type="OrthoDB" id="3399139at2"/>
<comment type="caution">
    <text evidence="1">The sequence shown here is derived from an EMBL/GenBank/DDBJ whole genome shotgun (WGS) entry which is preliminary data.</text>
</comment>
<dbReference type="RefSeq" id="WP_048381510.1">
    <property type="nucleotide sequence ID" value="NZ_LDYE01000011.1"/>
</dbReference>
<gene>
    <name evidence="1" type="ORF">ATK06_0204</name>
</gene>
<evidence type="ECO:0000313" key="2">
    <source>
        <dbReference type="Proteomes" id="UP000221653"/>
    </source>
</evidence>
<accession>A0A2A9DLV2</accession>
<dbReference type="EMBL" id="PDJF01000001">
    <property type="protein sequence ID" value="PFG27155.1"/>
    <property type="molecule type" value="Genomic_DNA"/>
</dbReference>
<dbReference type="InterPro" id="IPR009737">
    <property type="entry name" value="Aim32/Apd1-like"/>
</dbReference>
<dbReference type="STRING" id="1724.GCA_001044175_00323"/>
<dbReference type="AlphaFoldDB" id="A0A2A9DLV2"/>
<dbReference type="Proteomes" id="UP000221653">
    <property type="component" value="Unassembled WGS sequence"/>
</dbReference>
<dbReference type="InterPro" id="IPR010350">
    <property type="entry name" value="Aim32/Apd1-like_bac"/>
</dbReference>
<protein>
    <recommendedName>
        <fullName evidence="3">Sucrase/ferredoxin-like protein</fullName>
    </recommendedName>
</protein>